<dbReference type="PROSITE" id="PS00501">
    <property type="entry name" value="SPASE_I_1"/>
    <property type="match status" value="1"/>
</dbReference>
<evidence type="ECO:0000313" key="8">
    <source>
        <dbReference type="Proteomes" id="UP000198639"/>
    </source>
</evidence>
<feature type="domain" description="HTH cro/C1-type" evidence="6">
    <location>
        <begin position="7"/>
        <end position="54"/>
    </location>
</feature>
<dbReference type="GO" id="GO:0016020">
    <property type="term" value="C:membrane"/>
    <property type="evidence" value="ECO:0007669"/>
    <property type="project" value="InterPro"/>
</dbReference>
<dbReference type="CDD" id="cd00093">
    <property type="entry name" value="HTH_XRE"/>
    <property type="match status" value="1"/>
</dbReference>
<evidence type="ECO:0000313" key="7">
    <source>
        <dbReference type="EMBL" id="SFD83896.1"/>
    </source>
</evidence>
<dbReference type="AlphaFoldDB" id="A0A1I1VLL5"/>
<protein>
    <submittedName>
        <fullName evidence="7">Phage repressor protein C, contains Cro/C1-type HTH and peptisase s24 domains</fullName>
    </submittedName>
</protein>
<evidence type="ECO:0000256" key="1">
    <source>
        <dbReference type="ARBA" id="ARBA00022670"/>
    </source>
</evidence>
<sequence length="224" mass="24537">MQAAGILSQNALARASGIPQPTINRILKGTGKKGPETNTLTALAQACNVSVQWLTDGTGQMARTPGEAPQEAEVMNISVDDEAVKFVAIRLVARFIHAGLNGHGGDIEYDDHLVRSVPLDWILEKRLIPSKLVGIRVKGDSMYPTLRKGNVVIVNTADCDPRNLADGQLYAVNHNDRPVVKRLELVSGRWHLSSDNPLPEYRSRPVDESTEIIGRVVRMEADFI</sequence>
<name>A0A1I1VLL5_9BURK</name>
<dbReference type="Gene3D" id="1.10.260.40">
    <property type="entry name" value="lambda repressor-like DNA-binding domains"/>
    <property type="match status" value="1"/>
</dbReference>
<dbReference type="Pfam" id="PF01381">
    <property type="entry name" value="HTH_3"/>
    <property type="match status" value="1"/>
</dbReference>
<dbReference type="EMBL" id="FOLD01000040">
    <property type="protein sequence ID" value="SFD83896.1"/>
    <property type="molecule type" value="Genomic_DNA"/>
</dbReference>
<evidence type="ECO:0000256" key="5">
    <source>
        <dbReference type="ARBA" id="ARBA00023163"/>
    </source>
</evidence>
<keyword evidence="2" id="KW-0378">Hydrolase</keyword>
<organism evidence="7 8">
    <name type="scientific">Massilia yuzhufengensis</name>
    <dbReference type="NCBI Taxonomy" id="1164594"/>
    <lineage>
        <taxon>Bacteria</taxon>
        <taxon>Pseudomonadati</taxon>
        <taxon>Pseudomonadota</taxon>
        <taxon>Betaproteobacteria</taxon>
        <taxon>Burkholderiales</taxon>
        <taxon>Oxalobacteraceae</taxon>
        <taxon>Telluria group</taxon>
        <taxon>Massilia</taxon>
    </lineage>
</organism>
<evidence type="ECO:0000256" key="3">
    <source>
        <dbReference type="ARBA" id="ARBA00023015"/>
    </source>
</evidence>
<keyword evidence="3" id="KW-0805">Transcription regulation</keyword>
<proteinExistence type="predicted"/>
<dbReference type="GO" id="GO:0003677">
    <property type="term" value="F:DNA binding"/>
    <property type="evidence" value="ECO:0007669"/>
    <property type="project" value="UniProtKB-KW"/>
</dbReference>
<dbReference type="Pfam" id="PF00717">
    <property type="entry name" value="Peptidase_S24"/>
    <property type="match status" value="1"/>
</dbReference>
<keyword evidence="4" id="KW-0238">DNA-binding</keyword>
<evidence type="ECO:0000259" key="6">
    <source>
        <dbReference type="PROSITE" id="PS50943"/>
    </source>
</evidence>
<dbReference type="InterPro" id="IPR019756">
    <property type="entry name" value="Pept_S26A_signal_pept_1_Ser-AS"/>
</dbReference>
<keyword evidence="5" id="KW-0804">Transcription</keyword>
<dbReference type="SMART" id="SM00530">
    <property type="entry name" value="HTH_XRE"/>
    <property type="match status" value="1"/>
</dbReference>
<evidence type="ECO:0000256" key="4">
    <source>
        <dbReference type="ARBA" id="ARBA00023125"/>
    </source>
</evidence>
<dbReference type="InterPro" id="IPR015927">
    <property type="entry name" value="Peptidase_S24_S26A/B/C"/>
</dbReference>
<dbReference type="PROSITE" id="PS50943">
    <property type="entry name" value="HTH_CROC1"/>
    <property type="match status" value="1"/>
</dbReference>
<dbReference type="InterPro" id="IPR036286">
    <property type="entry name" value="LexA/Signal_pep-like_sf"/>
</dbReference>
<dbReference type="InterPro" id="IPR001387">
    <property type="entry name" value="Cro/C1-type_HTH"/>
</dbReference>
<dbReference type="Gene3D" id="2.10.109.10">
    <property type="entry name" value="Umud Fragment, subunit A"/>
    <property type="match status" value="1"/>
</dbReference>
<accession>A0A1I1VLL5</accession>
<gene>
    <name evidence="7" type="ORF">SAMN05216204_14036</name>
</gene>
<dbReference type="PANTHER" id="PTHR40661:SF1">
    <property type="entry name" value="HTH CRO_C1-TYPE DOMAIN-CONTAINING PROTEIN"/>
    <property type="match status" value="1"/>
</dbReference>
<keyword evidence="1" id="KW-0645">Protease</keyword>
<keyword evidence="8" id="KW-1185">Reference proteome</keyword>
<dbReference type="InterPro" id="IPR010982">
    <property type="entry name" value="Lambda_DNA-bd_dom_sf"/>
</dbReference>
<dbReference type="PANTHER" id="PTHR40661">
    <property type="match status" value="1"/>
</dbReference>
<reference evidence="8" key="1">
    <citation type="submission" date="2016-10" db="EMBL/GenBank/DDBJ databases">
        <authorList>
            <person name="Varghese N."/>
            <person name="Submissions S."/>
        </authorList>
    </citation>
    <scope>NUCLEOTIDE SEQUENCE [LARGE SCALE GENOMIC DNA]</scope>
    <source>
        <strain evidence="8">CGMCC 1.12041</strain>
    </source>
</reference>
<dbReference type="Proteomes" id="UP000198639">
    <property type="component" value="Unassembled WGS sequence"/>
</dbReference>
<dbReference type="InterPro" id="IPR039418">
    <property type="entry name" value="LexA-like"/>
</dbReference>
<dbReference type="SUPFAM" id="SSF51306">
    <property type="entry name" value="LexA/Signal peptidase"/>
    <property type="match status" value="1"/>
</dbReference>
<dbReference type="CDD" id="cd06529">
    <property type="entry name" value="S24_LexA-like"/>
    <property type="match status" value="1"/>
</dbReference>
<dbReference type="SUPFAM" id="SSF47413">
    <property type="entry name" value="lambda repressor-like DNA-binding domains"/>
    <property type="match status" value="1"/>
</dbReference>
<dbReference type="GO" id="GO:0004252">
    <property type="term" value="F:serine-type endopeptidase activity"/>
    <property type="evidence" value="ECO:0007669"/>
    <property type="project" value="InterPro"/>
</dbReference>
<dbReference type="GO" id="GO:0006508">
    <property type="term" value="P:proteolysis"/>
    <property type="evidence" value="ECO:0007669"/>
    <property type="project" value="UniProtKB-KW"/>
</dbReference>
<dbReference type="STRING" id="1164594.SAMN05216204_14036"/>
<evidence type="ECO:0000256" key="2">
    <source>
        <dbReference type="ARBA" id="ARBA00022801"/>
    </source>
</evidence>